<reference evidence="1" key="2">
    <citation type="journal article" date="2021" name="PeerJ">
        <title>Extensive microbial diversity within the chicken gut microbiome revealed by metagenomics and culture.</title>
        <authorList>
            <person name="Gilroy R."/>
            <person name="Ravi A."/>
            <person name="Getino M."/>
            <person name="Pursley I."/>
            <person name="Horton D.L."/>
            <person name="Alikhan N.F."/>
            <person name="Baker D."/>
            <person name="Gharbi K."/>
            <person name="Hall N."/>
            <person name="Watson M."/>
            <person name="Adriaenssens E.M."/>
            <person name="Foster-Nyarko E."/>
            <person name="Jarju S."/>
            <person name="Secka A."/>
            <person name="Antonio M."/>
            <person name="Oren A."/>
            <person name="Chaudhuri R.R."/>
            <person name="La Ragione R."/>
            <person name="Hildebrand F."/>
            <person name="Pallen M.J."/>
        </authorList>
    </citation>
    <scope>NUCLEOTIDE SEQUENCE</scope>
    <source>
        <strain evidence="1">ChiW3-316</strain>
    </source>
</reference>
<name>A0A9D1M5L0_9PROT</name>
<dbReference type="AlphaFoldDB" id="A0A9D1M5L0"/>
<evidence type="ECO:0000313" key="1">
    <source>
        <dbReference type="EMBL" id="HIU54106.1"/>
    </source>
</evidence>
<dbReference type="EMBL" id="DVNC01000059">
    <property type="protein sequence ID" value="HIU54106.1"/>
    <property type="molecule type" value="Genomic_DNA"/>
</dbReference>
<comment type="caution">
    <text evidence="1">The sequence shown here is derived from an EMBL/GenBank/DDBJ whole genome shotgun (WGS) entry which is preliminary data.</text>
</comment>
<organism evidence="1 2">
    <name type="scientific">Candidatus Scatocola faecipullorum</name>
    <dbReference type="NCBI Taxonomy" id="2840917"/>
    <lineage>
        <taxon>Bacteria</taxon>
        <taxon>Pseudomonadati</taxon>
        <taxon>Pseudomonadota</taxon>
        <taxon>Alphaproteobacteria</taxon>
        <taxon>Rhodospirillales</taxon>
        <taxon>Rhodospirillaceae</taxon>
        <taxon>Rhodospirillaceae incertae sedis</taxon>
        <taxon>Candidatus Scatocola</taxon>
    </lineage>
</organism>
<protein>
    <submittedName>
        <fullName evidence="1">Uncharacterized protein</fullName>
    </submittedName>
</protein>
<dbReference type="Proteomes" id="UP000824107">
    <property type="component" value="Unassembled WGS sequence"/>
</dbReference>
<proteinExistence type="predicted"/>
<accession>A0A9D1M5L0</accession>
<gene>
    <name evidence="1" type="ORF">IAD20_08525</name>
</gene>
<reference evidence="1" key="1">
    <citation type="submission" date="2020-10" db="EMBL/GenBank/DDBJ databases">
        <authorList>
            <person name="Gilroy R."/>
        </authorList>
    </citation>
    <scope>NUCLEOTIDE SEQUENCE</scope>
    <source>
        <strain evidence="1">ChiW3-316</strain>
    </source>
</reference>
<evidence type="ECO:0000313" key="2">
    <source>
        <dbReference type="Proteomes" id="UP000824107"/>
    </source>
</evidence>
<sequence length="151" mass="17660">MRKRKMQALPGDSQKRAENYQLPDIGRLKKELPRQRLLYQEGSLEQMKEAFADGVCFRAEIQQSIIDDDNIAVMALFASYWDLVPDMRRHMIRKGSEQLVETYLQRRSLGKQCSDLVKNRRFSADFLRRNAAYLNKDALAYCVSARKINLK</sequence>